<dbReference type="GO" id="GO:0005634">
    <property type="term" value="C:nucleus"/>
    <property type="evidence" value="ECO:0007669"/>
    <property type="project" value="TreeGrafter"/>
</dbReference>
<keyword evidence="4" id="KW-1185">Reference proteome</keyword>
<dbReference type="InterPro" id="IPR028889">
    <property type="entry name" value="USP"/>
</dbReference>
<dbReference type="GO" id="GO:0031647">
    <property type="term" value="P:regulation of protein stability"/>
    <property type="evidence" value="ECO:0007669"/>
    <property type="project" value="TreeGrafter"/>
</dbReference>
<proteinExistence type="inferred from homology"/>
<dbReference type="Proteomes" id="UP000034350">
    <property type="component" value="Unassembled WGS sequence"/>
</dbReference>
<dbReference type="PROSITE" id="PS00972">
    <property type="entry name" value="USP_1"/>
    <property type="match status" value="1"/>
</dbReference>
<dbReference type="VEuPathDB" id="MicrosporidiaDB:AAJ76_6700010761"/>
<dbReference type="InterPro" id="IPR018200">
    <property type="entry name" value="USP_CS"/>
</dbReference>
<dbReference type="PANTHER" id="PTHR24006:SF644">
    <property type="entry name" value="UBIQUITIN CARBOXYL-TERMINAL HYDROLASE 7"/>
    <property type="match status" value="1"/>
</dbReference>
<dbReference type="GeneID" id="36321164"/>
<dbReference type="Gene3D" id="3.90.70.10">
    <property type="entry name" value="Cysteine proteinases"/>
    <property type="match status" value="1"/>
</dbReference>
<dbReference type="PROSITE" id="PS50235">
    <property type="entry name" value="USP_3"/>
    <property type="match status" value="1"/>
</dbReference>
<name>A0A0F9WA45_9MICR</name>
<keyword evidence="1 3" id="KW-0378">Hydrolase</keyword>
<dbReference type="EMBL" id="JPQZ01000067">
    <property type="protein sequence ID" value="KKO74476.1"/>
    <property type="molecule type" value="Genomic_DNA"/>
</dbReference>
<evidence type="ECO:0000313" key="4">
    <source>
        <dbReference type="Proteomes" id="UP000034350"/>
    </source>
</evidence>
<evidence type="ECO:0000259" key="2">
    <source>
        <dbReference type="PROSITE" id="PS50235"/>
    </source>
</evidence>
<dbReference type="Pfam" id="PF00443">
    <property type="entry name" value="UCH"/>
    <property type="match status" value="1"/>
</dbReference>
<dbReference type="RefSeq" id="XP_024330218.1">
    <property type="nucleotide sequence ID" value="XM_024476212.1"/>
</dbReference>
<dbReference type="OrthoDB" id="2194486at2759"/>
<dbReference type="GO" id="GO:0005829">
    <property type="term" value="C:cytosol"/>
    <property type="evidence" value="ECO:0007669"/>
    <property type="project" value="TreeGrafter"/>
</dbReference>
<reference evidence="3 4" key="1">
    <citation type="journal article" date="2015" name="Environ. Microbiol.">
        <title>Genome analyses suggest the presence of polyploidy and recent human-driven expansions in eight global populations of the honeybee pathogen Nosema ceranae.</title>
        <authorList>
            <person name="Pelin A."/>
            <person name="Selman M."/>
            <person name="Aris-Brosou S."/>
            <person name="Farinelli L."/>
            <person name="Corradi N."/>
        </authorList>
    </citation>
    <scope>NUCLEOTIDE SEQUENCE [LARGE SCALE GENOMIC DNA]</scope>
    <source>
        <strain evidence="3 4">PA08 1199</strain>
    </source>
</reference>
<dbReference type="GO" id="GO:0006508">
    <property type="term" value="P:proteolysis"/>
    <property type="evidence" value="ECO:0007669"/>
    <property type="project" value="UniProtKB-KW"/>
</dbReference>
<feature type="domain" description="USP" evidence="2">
    <location>
        <begin position="110"/>
        <end position="414"/>
    </location>
</feature>
<dbReference type="VEuPathDB" id="MicrosporidiaDB:NCER_101487"/>
<dbReference type="GO" id="GO:0016579">
    <property type="term" value="P:protein deubiquitination"/>
    <property type="evidence" value="ECO:0007669"/>
    <property type="project" value="InterPro"/>
</dbReference>
<dbReference type="VEuPathDB" id="MicrosporidiaDB:G9O61_00g015020"/>
<comment type="catalytic activity">
    <reaction evidence="1">
        <text>Thiol-dependent hydrolysis of ester, thioester, amide, peptide and isopeptide bonds formed by the C-terminal Gly of ubiquitin (a 76-residue protein attached to proteins as an intracellular targeting signal).</text>
        <dbReference type="EC" id="3.4.19.12"/>
    </reaction>
</comment>
<dbReference type="InterPro" id="IPR050164">
    <property type="entry name" value="Peptidase_C19"/>
</dbReference>
<organism evidence="3 4">
    <name type="scientific">Vairimorpha ceranae</name>
    <dbReference type="NCBI Taxonomy" id="40302"/>
    <lineage>
        <taxon>Eukaryota</taxon>
        <taxon>Fungi</taxon>
        <taxon>Fungi incertae sedis</taxon>
        <taxon>Microsporidia</taxon>
        <taxon>Nosematidae</taxon>
        <taxon>Vairimorpha</taxon>
    </lineage>
</organism>
<sequence>MNFSWKSSPPSNKNYTLLETFECNTHQFDAILYSYKDNCYFYLIYRGSIYFDINVNYRITINERRIEGVHQFSKFSNDFGFMMEKSPLFNIEFFMSVINQYNSKEETSFCGLRNLGATCYINSLIQSLFHIKRFRNDIYRCNPNGKILFLQRLFFNMQNQEYVDPTEFVVNLVDDVTLHQDIHEFSKVLFDVIEKESKKGGFIDNKDIKKEIVEDLIQGHVVNFINADCGCTREIKESFQDIQVEIRDFCNNKLASNLIDSLKLFTAVETLNGENKYKCDTHGLVNAKKGVLFSDLPPVLFVLLKRFSIDFETGESSKINDFFKYPEILDLKDFCVNNFSTTYKLYSVIVHKGGHDEGHFYSYIFLNNQWYKFNDNVVTKVPKEEAMDMNFGGKHSLFRKKKDFSAYYLIYIKDLYILDEEITINSLVLDEINKQNIKKEIRCITFNNIKNYRGPGFYNLDSYNYPLTGYQEYRIKGSDTVKILKNKIGGRERLYLFKVANDKLIYLSDDQLLDGKDFFIYKKNDYIDFKKQKLVFIKIFKDDIWFKDTIPENLYLSFIAIVNNNIHKKIEDNVRISDFVLYKEDFLYKKVHKFNINDDIEHGDIFIVVKNTHTTSLECFYKDFSSRMCVNVLIDSQNCISLFLPSNLESKFLLKKIRSFFCNEEISLCPFDPVVLEYLPLEKNMVSIDIKDNKLIYLGYGEVTDYNNINCIHPFIAPKNITGKDFYKIFLSSDYTMEMDIKNLRVVDAVKDTLYLRDYSLDEPFTSEGMNLFQSFNSNFIKVAYFIGNYEIKGYPFFLFVNNHTVQDFRNEYKIFSRLVKYDFNGYVDLDDTDILNECSKETFILIERN</sequence>
<dbReference type="InterPro" id="IPR038765">
    <property type="entry name" value="Papain-like_cys_pep_sf"/>
</dbReference>
<evidence type="ECO:0000313" key="3">
    <source>
        <dbReference type="EMBL" id="KKO74476.1"/>
    </source>
</evidence>
<gene>
    <name evidence="3" type="ORF">AAJ76_6700010761</name>
</gene>
<accession>A0A0F9WA45</accession>
<dbReference type="AlphaFoldDB" id="A0A0F9WA45"/>
<keyword evidence="1" id="KW-0645">Protease</keyword>
<comment type="similarity">
    <text evidence="1">Belongs to the peptidase C19 family.</text>
</comment>
<evidence type="ECO:0000256" key="1">
    <source>
        <dbReference type="RuleBase" id="RU366025"/>
    </source>
</evidence>
<dbReference type="EC" id="3.4.19.12" evidence="1"/>
<keyword evidence="1" id="KW-0833">Ubl conjugation pathway</keyword>
<dbReference type="InterPro" id="IPR001394">
    <property type="entry name" value="Peptidase_C19_UCH"/>
</dbReference>
<dbReference type="PANTHER" id="PTHR24006">
    <property type="entry name" value="UBIQUITIN CARBOXYL-TERMINAL HYDROLASE"/>
    <property type="match status" value="1"/>
</dbReference>
<dbReference type="PROSITE" id="PS00973">
    <property type="entry name" value="USP_2"/>
    <property type="match status" value="1"/>
</dbReference>
<dbReference type="SUPFAM" id="SSF54001">
    <property type="entry name" value="Cysteine proteinases"/>
    <property type="match status" value="1"/>
</dbReference>
<protein>
    <recommendedName>
        <fullName evidence="1">Ubiquitin carboxyl-terminal hydrolase</fullName>
        <ecNumber evidence="1">3.4.19.12</ecNumber>
    </recommendedName>
</protein>
<dbReference type="GO" id="GO:0004843">
    <property type="term" value="F:cysteine-type deubiquitinase activity"/>
    <property type="evidence" value="ECO:0007669"/>
    <property type="project" value="UniProtKB-UniRule"/>
</dbReference>
<comment type="caution">
    <text evidence="3">The sequence shown here is derived from an EMBL/GenBank/DDBJ whole genome shotgun (WGS) entry which is preliminary data.</text>
</comment>
<keyword evidence="1" id="KW-0788">Thiol protease</keyword>